<proteinExistence type="inferred from homology"/>
<dbReference type="RefSeq" id="XP_011638688.2">
    <property type="nucleotide sequence ID" value="XM_011640386.2"/>
</dbReference>
<evidence type="ECO:0000256" key="7">
    <source>
        <dbReference type="PROSITE-ProRule" id="PRU00108"/>
    </source>
</evidence>
<accession>A0A6I9X2V1</accession>
<dbReference type="GO" id="GO:0048598">
    <property type="term" value="P:embryonic morphogenesis"/>
    <property type="evidence" value="ECO:0007669"/>
    <property type="project" value="TreeGrafter"/>
</dbReference>
<dbReference type="GO" id="GO:0000977">
    <property type="term" value="F:RNA polymerase II transcription regulatory region sequence-specific DNA binding"/>
    <property type="evidence" value="ECO:0007669"/>
    <property type="project" value="TreeGrafter"/>
</dbReference>
<dbReference type="SMART" id="SM00389">
    <property type="entry name" value="HOX"/>
    <property type="match status" value="1"/>
</dbReference>
<evidence type="ECO:0000256" key="8">
    <source>
        <dbReference type="RuleBase" id="RU000682"/>
    </source>
</evidence>
<evidence type="ECO:0000313" key="11">
    <source>
        <dbReference type="Proteomes" id="UP000504615"/>
    </source>
</evidence>
<dbReference type="PANTHER" id="PTHR24338">
    <property type="entry name" value="HOMEOBOX PROTEIN MSX"/>
    <property type="match status" value="1"/>
</dbReference>
<name>A0A6I9X2V1_9HYME</name>
<dbReference type="Proteomes" id="UP000504615">
    <property type="component" value="Unplaced"/>
</dbReference>
<evidence type="ECO:0000256" key="5">
    <source>
        <dbReference type="ARBA" id="ARBA00023242"/>
    </source>
</evidence>
<dbReference type="GO" id="GO:0005634">
    <property type="term" value="C:nucleus"/>
    <property type="evidence" value="ECO:0007669"/>
    <property type="project" value="UniProtKB-SubCell"/>
</dbReference>
<keyword evidence="5 7" id="KW-0539">Nucleus</keyword>
<protein>
    <submittedName>
        <fullName evidence="12">Homeobox protein MSH-D</fullName>
    </submittedName>
</protein>
<evidence type="ECO:0000256" key="3">
    <source>
        <dbReference type="ARBA" id="ARBA00023125"/>
    </source>
</evidence>
<feature type="domain" description="Homeobox" evidence="10">
    <location>
        <begin position="189"/>
        <end position="249"/>
    </location>
</feature>
<evidence type="ECO:0000259" key="10">
    <source>
        <dbReference type="PROSITE" id="PS50071"/>
    </source>
</evidence>
<dbReference type="InterPro" id="IPR001356">
    <property type="entry name" value="HD"/>
</dbReference>
<keyword evidence="4 7" id="KW-0371">Homeobox</keyword>
<comment type="similarity">
    <text evidence="6">Belongs to the Msh homeobox family.</text>
</comment>
<keyword evidence="3 7" id="KW-0238">DNA-binding</keyword>
<keyword evidence="2" id="KW-0217">Developmental protein</keyword>
<feature type="compositionally biased region" description="Basic and acidic residues" evidence="9">
    <location>
        <begin position="105"/>
        <end position="153"/>
    </location>
</feature>
<reference evidence="12" key="1">
    <citation type="submission" date="2025-08" db="UniProtKB">
        <authorList>
            <consortium name="RefSeq"/>
        </authorList>
    </citation>
    <scope>IDENTIFICATION</scope>
</reference>
<dbReference type="Pfam" id="PF00046">
    <property type="entry name" value="Homeodomain"/>
    <property type="match status" value="1"/>
</dbReference>
<evidence type="ECO:0000256" key="9">
    <source>
        <dbReference type="SAM" id="MobiDB-lite"/>
    </source>
</evidence>
<gene>
    <name evidence="12" type="primary">LOC105428219</name>
</gene>
<keyword evidence="11" id="KW-1185">Reference proteome</keyword>
<dbReference type="AlphaFoldDB" id="A0A6I9X2V1"/>
<dbReference type="PROSITE" id="PS50071">
    <property type="entry name" value="HOMEOBOX_2"/>
    <property type="match status" value="1"/>
</dbReference>
<evidence type="ECO:0000256" key="2">
    <source>
        <dbReference type="ARBA" id="ARBA00022473"/>
    </source>
</evidence>
<dbReference type="OrthoDB" id="1867783at2759"/>
<dbReference type="PROSITE" id="PS00027">
    <property type="entry name" value="HOMEOBOX_1"/>
    <property type="match status" value="1"/>
</dbReference>
<dbReference type="SUPFAM" id="SSF46689">
    <property type="entry name" value="Homeodomain-like"/>
    <property type="match status" value="1"/>
</dbReference>
<dbReference type="CDD" id="cd00086">
    <property type="entry name" value="homeodomain"/>
    <property type="match status" value="1"/>
</dbReference>
<evidence type="ECO:0000256" key="6">
    <source>
        <dbReference type="ARBA" id="ARBA00038425"/>
    </source>
</evidence>
<evidence type="ECO:0000256" key="1">
    <source>
        <dbReference type="ARBA" id="ARBA00004123"/>
    </source>
</evidence>
<dbReference type="InterPro" id="IPR009057">
    <property type="entry name" value="Homeodomain-like_sf"/>
</dbReference>
<dbReference type="GO" id="GO:0000981">
    <property type="term" value="F:DNA-binding transcription factor activity, RNA polymerase II-specific"/>
    <property type="evidence" value="ECO:0007669"/>
    <property type="project" value="InterPro"/>
</dbReference>
<sequence>MRLIWICPQRGCASRKKRERKKERGVKRAPRGLGVCPRPLCVYIYIYIYIYIYRAKGLFSGKFSFGILGMTSEIRGSQTGNTDFSIARILANECPNAASLRKRRESSQERGDHPRQSTGDRERKGHAGQPEERLEEREIPSETYRDVPVVDRDDGSTIRQTDLTWLQYTRYRPPRLPRRSFTEKRVKRHVGDHPRIPFSSSQLQVLEDRYRKSAYLSKNDVVEMSATLRLPQSKIKIWFQNRRARQRRELLNSTIAAR</sequence>
<dbReference type="Gene3D" id="1.10.10.60">
    <property type="entry name" value="Homeodomain-like"/>
    <property type="match status" value="1"/>
</dbReference>
<evidence type="ECO:0000256" key="4">
    <source>
        <dbReference type="ARBA" id="ARBA00023155"/>
    </source>
</evidence>
<dbReference type="PANTHER" id="PTHR24338:SF0">
    <property type="entry name" value="MUSCLE SEGMENTATION HOMEOBOX"/>
    <property type="match status" value="1"/>
</dbReference>
<dbReference type="InterPro" id="IPR050674">
    <property type="entry name" value="Msh_Homeobox_Regulators"/>
</dbReference>
<organism evidence="11 12">
    <name type="scientific">Pogonomyrmex barbatus</name>
    <name type="common">red harvester ant</name>
    <dbReference type="NCBI Taxonomy" id="144034"/>
    <lineage>
        <taxon>Eukaryota</taxon>
        <taxon>Metazoa</taxon>
        <taxon>Ecdysozoa</taxon>
        <taxon>Arthropoda</taxon>
        <taxon>Hexapoda</taxon>
        <taxon>Insecta</taxon>
        <taxon>Pterygota</taxon>
        <taxon>Neoptera</taxon>
        <taxon>Endopterygota</taxon>
        <taxon>Hymenoptera</taxon>
        <taxon>Apocrita</taxon>
        <taxon>Aculeata</taxon>
        <taxon>Formicoidea</taxon>
        <taxon>Formicidae</taxon>
        <taxon>Myrmicinae</taxon>
        <taxon>Pogonomyrmex</taxon>
    </lineage>
</organism>
<dbReference type="GeneID" id="105428219"/>
<feature type="DNA-binding region" description="Homeobox" evidence="7">
    <location>
        <begin position="191"/>
        <end position="250"/>
    </location>
</feature>
<comment type="subcellular location">
    <subcellularLocation>
        <location evidence="1 7 8">Nucleus</location>
    </subcellularLocation>
</comment>
<evidence type="ECO:0000313" key="12">
    <source>
        <dbReference type="RefSeq" id="XP_011638688.2"/>
    </source>
</evidence>
<feature type="region of interest" description="Disordered" evidence="9">
    <location>
        <begin position="98"/>
        <end position="153"/>
    </location>
</feature>
<dbReference type="KEGG" id="pbar:105428219"/>
<dbReference type="InterPro" id="IPR017970">
    <property type="entry name" value="Homeobox_CS"/>
</dbReference>